<reference evidence="2 3" key="1">
    <citation type="journal article" date="2014" name="Agronomy (Basel)">
        <title>A Draft Genome Sequence for Ensete ventricosum, the Drought-Tolerant Tree Against Hunger.</title>
        <authorList>
            <person name="Harrison J."/>
            <person name="Moore K.A."/>
            <person name="Paszkiewicz K."/>
            <person name="Jones T."/>
            <person name="Grant M."/>
            <person name="Ambacheew D."/>
            <person name="Muzemil S."/>
            <person name="Studholme D.J."/>
        </authorList>
    </citation>
    <scope>NUCLEOTIDE SEQUENCE [LARGE SCALE GENOMIC DNA]</scope>
</reference>
<sequence>MAWPSCCPKHTCCGAEARELSTRVDLPSDRPRQGRRLGLSSCHTQTATLRWTTDPLPAADPVHMAPTSFSPYR</sequence>
<feature type="region of interest" description="Disordered" evidence="1">
    <location>
        <begin position="53"/>
        <end position="73"/>
    </location>
</feature>
<evidence type="ECO:0000313" key="2">
    <source>
        <dbReference type="EMBL" id="RRT50413.1"/>
    </source>
</evidence>
<name>A0A426YFC5_ENSVE</name>
<gene>
    <name evidence="2" type="ORF">B296_00037429</name>
</gene>
<dbReference type="EMBL" id="AMZH03012776">
    <property type="protein sequence ID" value="RRT50413.1"/>
    <property type="molecule type" value="Genomic_DNA"/>
</dbReference>
<evidence type="ECO:0000313" key="3">
    <source>
        <dbReference type="Proteomes" id="UP000287651"/>
    </source>
</evidence>
<dbReference type="Proteomes" id="UP000287651">
    <property type="component" value="Unassembled WGS sequence"/>
</dbReference>
<dbReference type="AlphaFoldDB" id="A0A426YFC5"/>
<comment type="caution">
    <text evidence="2">The sequence shown here is derived from an EMBL/GenBank/DDBJ whole genome shotgun (WGS) entry which is preliminary data.</text>
</comment>
<proteinExistence type="predicted"/>
<accession>A0A426YFC5</accession>
<protein>
    <submittedName>
        <fullName evidence="2">Uncharacterized protein</fullName>
    </submittedName>
</protein>
<organism evidence="2 3">
    <name type="scientific">Ensete ventricosum</name>
    <name type="common">Abyssinian banana</name>
    <name type="synonym">Musa ensete</name>
    <dbReference type="NCBI Taxonomy" id="4639"/>
    <lineage>
        <taxon>Eukaryota</taxon>
        <taxon>Viridiplantae</taxon>
        <taxon>Streptophyta</taxon>
        <taxon>Embryophyta</taxon>
        <taxon>Tracheophyta</taxon>
        <taxon>Spermatophyta</taxon>
        <taxon>Magnoliopsida</taxon>
        <taxon>Liliopsida</taxon>
        <taxon>Zingiberales</taxon>
        <taxon>Musaceae</taxon>
        <taxon>Ensete</taxon>
    </lineage>
</organism>
<evidence type="ECO:0000256" key="1">
    <source>
        <dbReference type="SAM" id="MobiDB-lite"/>
    </source>
</evidence>